<feature type="transmembrane region" description="Helical" evidence="12">
    <location>
        <begin position="247"/>
        <end position="265"/>
    </location>
</feature>
<feature type="transmembrane region" description="Helical" evidence="12">
    <location>
        <begin position="181"/>
        <end position="204"/>
    </location>
</feature>
<keyword evidence="10" id="KW-0739">Sodium transport</keyword>
<dbReference type="InterPro" id="IPR038770">
    <property type="entry name" value="Na+/solute_symporter_sf"/>
</dbReference>
<keyword evidence="15" id="KW-1185">Reference proteome</keyword>
<feature type="transmembrane region" description="Helical" evidence="12">
    <location>
        <begin position="216"/>
        <end position="235"/>
    </location>
</feature>
<evidence type="ECO:0000256" key="11">
    <source>
        <dbReference type="SAM" id="MobiDB-lite"/>
    </source>
</evidence>
<feature type="transmembrane region" description="Helical" evidence="12">
    <location>
        <begin position="392"/>
        <end position="411"/>
    </location>
</feature>
<evidence type="ECO:0000313" key="14">
    <source>
        <dbReference type="EMBL" id="GLH99301.1"/>
    </source>
</evidence>
<dbReference type="Pfam" id="PF00999">
    <property type="entry name" value="Na_H_Exchanger"/>
    <property type="match status" value="1"/>
</dbReference>
<evidence type="ECO:0000256" key="2">
    <source>
        <dbReference type="ARBA" id="ARBA00005551"/>
    </source>
</evidence>
<evidence type="ECO:0000259" key="13">
    <source>
        <dbReference type="Pfam" id="PF00999"/>
    </source>
</evidence>
<evidence type="ECO:0000313" key="15">
    <source>
        <dbReference type="Proteomes" id="UP001144280"/>
    </source>
</evidence>
<dbReference type="PANTHER" id="PTHR43562">
    <property type="entry name" value="NAPA-TYPE SODIUM/HYDROGEN ANTIPORTER"/>
    <property type="match status" value="1"/>
</dbReference>
<feature type="region of interest" description="Disordered" evidence="11">
    <location>
        <begin position="426"/>
        <end position="447"/>
    </location>
</feature>
<evidence type="ECO:0000256" key="12">
    <source>
        <dbReference type="SAM" id="Phobius"/>
    </source>
</evidence>
<keyword evidence="7" id="KW-0915">Sodium</keyword>
<reference evidence="14" key="1">
    <citation type="submission" date="2022-12" db="EMBL/GenBank/DDBJ databases">
        <title>New Phytohabitans aurantiacus sp. RD004123 nov., an actinomycete isolated from soil.</title>
        <authorList>
            <person name="Triningsih D.W."/>
            <person name="Harunari E."/>
            <person name="Igarashi Y."/>
        </authorList>
    </citation>
    <scope>NUCLEOTIDE SEQUENCE</scope>
    <source>
        <strain evidence="14">RD004123</strain>
    </source>
</reference>
<feature type="transmembrane region" description="Helical" evidence="12">
    <location>
        <begin position="44"/>
        <end position="63"/>
    </location>
</feature>
<dbReference type="RefSeq" id="WP_281898863.1">
    <property type="nucleotide sequence ID" value="NZ_BSDI01000022.1"/>
</dbReference>
<keyword evidence="4" id="KW-0050">Antiport</keyword>
<feature type="transmembrane region" description="Helical" evidence="12">
    <location>
        <begin position="295"/>
        <end position="316"/>
    </location>
</feature>
<sequence>MDLAAPVPPLAHHALLVFLLQVGLLLLLAIALGRLAVRFGMPSVVGELSVGVLLGPSLLDTVAPGLSGWLLPKDPEQMHLLDALGQIGVLMLVALAGMHIDLGLIRRRGVSAAGISAGGLVVPLALGIAAGLLVPNQLLVDSGDRGVFMLYLGVAMCVSALPVIAKTLIDMNLIHRNVGQLTMTAGTIDDAFGWLMLSVVSAVATTGFRTGQVGLSLLYLVLVVVGAALVGRPVVRFALRTAARSAETGPVVATAVVIVMLGSAATHALKLEAVFGAFVCGILIGSVAKEHHARLAPLNTVTMAVLAPVFFAIAGLRVDVTALADPVVLAAGVALLAVAVAGKFAGAYLGARASRLSHWEGIAIGAGMNARGVIEIVVAMVGLRLGILTVEAYTIIVLIAIATSLMAPPILRRAMARVELTAEEELRHTEQRSLTSVGATPPSAPSA</sequence>
<comment type="similarity">
    <text evidence="2">Belongs to the monovalent cation:proton antiporter 2 (CPA2) transporter (TC 2.A.37) family.</text>
</comment>
<dbReference type="InterPro" id="IPR006153">
    <property type="entry name" value="Cation/H_exchanger_TM"/>
</dbReference>
<feature type="transmembrane region" description="Helical" evidence="12">
    <location>
        <begin position="112"/>
        <end position="134"/>
    </location>
</feature>
<dbReference type="EMBL" id="BSDI01000022">
    <property type="protein sequence ID" value="GLH99301.1"/>
    <property type="molecule type" value="Genomic_DNA"/>
</dbReference>
<comment type="caution">
    <text evidence="14">The sequence shown here is derived from an EMBL/GenBank/DDBJ whole genome shotgun (WGS) entry which is preliminary data.</text>
</comment>
<feature type="transmembrane region" description="Helical" evidence="12">
    <location>
        <begin position="83"/>
        <end position="105"/>
    </location>
</feature>
<dbReference type="Gene3D" id="1.20.1530.20">
    <property type="match status" value="1"/>
</dbReference>
<evidence type="ECO:0000256" key="10">
    <source>
        <dbReference type="ARBA" id="ARBA00023201"/>
    </source>
</evidence>
<evidence type="ECO:0000256" key="9">
    <source>
        <dbReference type="ARBA" id="ARBA00023136"/>
    </source>
</evidence>
<gene>
    <name evidence="14" type="ORF">Pa4123_45760</name>
</gene>
<proteinExistence type="inferred from homology"/>
<evidence type="ECO:0000256" key="1">
    <source>
        <dbReference type="ARBA" id="ARBA00004141"/>
    </source>
</evidence>
<protein>
    <recommendedName>
        <fullName evidence="13">Cation/H+ exchanger transmembrane domain-containing protein</fullName>
    </recommendedName>
</protein>
<evidence type="ECO:0000256" key="6">
    <source>
        <dbReference type="ARBA" id="ARBA00022989"/>
    </source>
</evidence>
<comment type="subcellular location">
    <subcellularLocation>
        <location evidence="1">Membrane</location>
        <topology evidence="1">Multi-pass membrane protein</topology>
    </subcellularLocation>
</comment>
<organism evidence="14 15">
    <name type="scientific">Phytohabitans aurantiacus</name>
    <dbReference type="NCBI Taxonomy" id="3016789"/>
    <lineage>
        <taxon>Bacteria</taxon>
        <taxon>Bacillati</taxon>
        <taxon>Actinomycetota</taxon>
        <taxon>Actinomycetes</taxon>
        <taxon>Micromonosporales</taxon>
        <taxon>Micromonosporaceae</taxon>
    </lineage>
</organism>
<feature type="transmembrane region" description="Helical" evidence="12">
    <location>
        <begin position="271"/>
        <end position="288"/>
    </location>
</feature>
<evidence type="ECO:0000256" key="5">
    <source>
        <dbReference type="ARBA" id="ARBA00022692"/>
    </source>
</evidence>
<evidence type="ECO:0000256" key="4">
    <source>
        <dbReference type="ARBA" id="ARBA00022449"/>
    </source>
</evidence>
<accession>A0ABQ5QZE4</accession>
<keyword evidence="6 12" id="KW-1133">Transmembrane helix</keyword>
<keyword evidence="3" id="KW-0813">Transport</keyword>
<keyword evidence="8" id="KW-0406">Ion transport</keyword>
<evidence type="ECO:0000256" key="3">
    <source>
        <dbReference type="ARBA" id="ARBA00022448"/>
    </source>
</evidence>
<evidence type="ECO:0000256" key="8">
    <source>
        <dbReference type="ARBA" id="ARBA00023065"/>
    </source>
</evidence>
<dbReference type="Proteomes" id="UP001144280">
    <property type="component" value="Unassembled WGS sequence"/>
</dbReference>
<dbReference type="PANTHER" id="PTHR43562:SF3">
    <property type="entry name" value="SODIUM ION_PROTON EXCHANGER (EUROFUNG)"/>
    <property type="match status" value="1"/>
</dbReference>
<name>A0ABQ5QZE4_9ACTN</name>
<feature type="transmembrane region" description="Helical" evidence="12">
    <location>
        <begin position="146"/>
        <end position="169"/>
    </location>
</feature>
<feature type="transmembrane region" description="Helical" evidence="12">
    <location>
        <begin position="12"/>
        <end position="32"/>
    </location>
</feature>
<keyword evidence="5 12" id="KW-0812">Transmembrane</keyword>
<evidence type="ECO:0000256" key="7">
    <source>
        <dbReference type="ARBA" id="ARBA00023053"/>
    </source>
</evidence>
<keyword evidence="9 12" id="KW-0472">Membrane</keyword>
<feature type="domain" description="Cation/H+ exchanger transmembrane" evidence="13">
    <location>
        <begin position="27"/>
        <end position="413"/>
    </location>
</feature>
<feature type="transmembrane region" description="Helical" evidence="12">
    <location>
        <begin position="328"/>
        <end position="350"/>
    </location>
</feature>